<dbReference type="InterPro" id="IPR007236">
    <property type="entry name" value="SlyX"/>
</dbReference>
<evidence type="ECO:0000313" key="5">
    <source>
        <dbReference type="Proteomes" id="UP000324760"/>
    </source>
</evidence>
<organism evidence="4 5">
    <name type="scientific">Neptunomonas concharum</name>
    <dbReference type="NCBI Taxonomy" id="1031538"/>
    <lineage>
        <taxon>Bacteria</taxon>
        <taxon>Pseudomonadati</taxon>
        <taxon>Pseudomonadota</taxon>
        <taxon>Gammaproteobacteria</taxon>
        <taxon>Oceanospirillales</taxon>
        <taxon>Oceanospirillaceae</taxon>
        <taxon>Neptunomonas</taxon>
    </lineage>
</organism>
<dbReference type="Pfam" id="PF04102">
    <property type="entry name" value="SlyX"/>
    <property type="match status" value="1"/>
</dbReference>
<dbReference type="EMBL" id="CP043869">
    <property type="protein sequence ID" value="QEQ97558.1"/>
    <property type="molecule type" value="Genomic_DNA"/>
</dbReference>
<feature type="region of interest" description="Disordered" evidence="3">
    <location>
        <begin position="50"/>
        <end position="69"/>
    </location>
</feature>
<dbReference type="PANTHER" id="PTHR36508:SF1">
    <property type="entry name" value="PROTEIN SLYX"/>
    <property type="match status" value="1"/>
</dbReference>
<accession>A0A5P1RD49</accession>
<gene>
    <name evidence="1" type="primary">slyX</name>
    <name evidence="4" type="ORF">F0U83_12995</name>
</gene>
<evidence type="ECO:0000256" key="2">
    <source>
        <dbReference type="SAM" id="Coils"/>
    </source>
</evidence>
<dbReference type="Proteomes" id="UP000324760">
    <property type="component" value="Chromosome"/>
</dbReference>
<dbReference type="OrthoDB" id="5771733at2"/>
<evidence type="ECO:0000313" key="4">
    <source>
        <dbReference type="EMBL" id="QEQ97558.1"/>
    </source>
</evidence>
<evidence type="ECO:0000256" key="1">
    <source>
        <dbReference type="HAMAP-Rule" id="MF_00715"/>
    </source>
</evidence>
<dbReference type="KEGG" id="ncu:F0U83_12995"/>
<evidence type="ECO:0000256" key="3">
    <source>
        <dbReference type="SAM" id="MobiDB-lite"/>
    </source>
</evidence>
<keyword evidence="5" id="KW-1185">Reference proteome</keyword>
<dbReference type="Gene3D" id="1.20.5.300">
    <property type="match status" value="1"/>
</dbReference>
<dbReference type="RefSeq" id="WP_138986803.1">
    <property type="nucleotide sequence ID" value="NZ_CP043869.1"/>
</dbReference>
<dbReference type="AlphaFoldDB" id="A0A5P1RD49"/>
<reference evidence="4 5" key="1">
    <citation type="journal article" date="2019" name="Biochem. Eng. J.">
        <title>Metabolic engineering of the marine bacteria Neptunomonas concharum for the production of acetoin and meso-2,3-butanediol from acetate.</title>
        <authorList>
            <person name="Li W."/>
            <person name="Pu N."/>
            <person name="Liu C.-X."/>
            <person name="Yuan Q.-P."/>
            <person name="Li Z.-J."/>
        </authorList>
    </citation>
    <scope>NUCLEOTIDE SEQUENCE [LARGE SCALE GENOMIC DNA]</scope>
    <source>
        <strain evidence="4 5">JCM17730</strain>
    </source>
</reference>
<feature type="coiled-coil region" evidence="2">
    <location>
        <begin position="7"/>
        <end position="41"/>
    </location>
</feature>
<name>A0A5P1RD49_9GAMM</name>
<dbReference type="HAMAP" id="MF_00715">
    <property type="entry name" value="SlyX"/>
    <property type="match status" value="1"/>
</dbReference>
<keyword evidence="2" id="KW-0175">Coiled coil</keyword>
<sequence>MNYDERITELESRVAFQEDALDKLSDVIAQQDKTIMDLEKMIRVLHDQVKKVDHSGQSGIHNEPPPPHY</sequence>
<proteinExistence type="inferred from homology"/>
<protein>
    <recommendedName>
        <fullName evidence="1">Protein SlyX homolog</fullName>
    </recommendedName>
</protein>
<dbReference type="PANTHER" id="PTHR36508">
    <property type="entry name" value="PROTEIN SLYX"/>
    <property type="match status" value="1"/>
</dbReference>
<comment type="similarity">
    <text evidence="1">Belongs to the SlyX family.</text>
</comment>